<dbReference type="Proteomes" id="UP000243459">
    <property type="component" value="Chromosome 4"/>
</dbReference>
<keyword evidence="3" id="KW-1185">Reference proteome</keyword>
<evidence type="ECO:0000256" key="1">
    <source>
        <dbReference type="SAM" id="MobiDB-lite"/>
    </source>
</evidence>
<dbReference type="EMBL" id="CM007384">
    <property type="protein sequence ID" value="ONK72879.1"/>
    <property type="molecule type" value="Genomic_DNA"/>
</dbReference>
<proteinExistence type="predicted"/>
<accession>A0A5P1F819</accession>
<feature type="region of interest" description="Disordered" evidence="1">
    <location>
        <begin position="24"/>
        <end position="44"/>
    </location>
</feature>
<protein>
    <submittedName>
        <fullName evidence="2">Uncharacterized protein</fullName>
    </submittedName>
</protein>
<dbReference type="Gramene" id="ONK72879">
    <property type="protein sequence ID" value="ONK72879"/>
    <property type="gene ID" value="A4U43_C04F24350"/>
</dbReference>
<evidence type="ECO:0000313" key="3">
    <source>
        <dbReference type="Proteomes" id="UP000243459"/>
    </source>
</evidence>
<sequence>MEYVDLVDQIWDVIEQQCHLPELSSQGAVSERKPVKTGDGAESSVDAGFGAGNGISVAAMLAMNDGALVSRDCEQ</sequence>
<name>A0A5P1F819_ASPOF</name>
<organism evidence="2 3">
    <name type="scientific">Asparagus officinalis</name>
    <name type="common">Garden asparagus</name>
    <dbReference type="NCBI Taxonomy" id="4686"/>
    <lineage>
        <taxon>Eukaryota</taxon>
        <taxon>Viridiplantae</taxon>
        <taxon>Streptophyta</taxon>
        <taxon>Embryophyta</taxon>
        <taxon>Tracheophyta</taxon>
        <taxon>Spermatophyta</taxon>
        <taxon>Magnoliopsida</taxon>
        <taxon>Liliopsida</taxon>
        <taxon>Asparagales</taxon>
        <taxon>Asparagaceae</taxon>
        <taxon>Asparagoideae</taxon>
        <taxon>Asparagus</taxon>
    </lineage>
</organism>
<reference evidence="3" key="1">
    <citation type="journal article" date="2017" name="Nat. Commun.">
        <title>The asparagus genome sheds light on the origin and evolution of a young Y chromosome.</title>
        <authorList>
            <person name="Harkess A."/>
            <person name="Zhou J."/>
            <person name="Xu C."/>
            <person name="Bowers J.E."/>
            <person name="Van der Hulst R."/>
            <person name="Ayyampalayam S."/>
            <person name="Mercati F."/>
            <person name="Riccardi P."/>
            <person name="McKain M.R."/>
            <person name="Kakrana A."/>
            <person name="Tang H."/>
            <person name="Ray J."/>
            <person name="Groenendijk J."/>
            <person name="Arikit S."/>
            <person name="Mathioni S.M."/>
            <person name="Nakano M."/>
            <person name="Shan H."/>
            <person name="Telgmann-Rauber A."/>
            <person name="Kanno A."/>
            <person name="Yue Z."/>
            <person name="Chen H."/>
            <person name="Li W."/>
            <person name="Chen Y."/>
            <person name="Xu X."/>
            <person name="Zhang Y."/>
            <person name="Luo S."/>
            <person name="Chen H."/>
            <person name="Gao J."/>
            <person name="Mao Z."/>
            <person name="Pires J.C."/>
            <person name="Luo M."/>
            <person name="Kudrna D."/>
            <person name="Wing R.A."/>
            <person name="Meyers B.C."/>
            <person name="Yi K."/>
            <person name="Kong H."/>
            <person name="Lavrijsen P."/>
            <person name="Sunseri F."/>
            <person name="Falavigna A."/>
            <person name="Ye Y."/>
            <person name="Leebens-Mack J.H."/>
            <person name="Chen G."/>
        </authorList>
    </citation>
    <scope>NUCLEOTIDE SEQUENCE [LARGE SCALE GENOMIC DNA]</scope>
    <source>
        <strain evidence="3">cv. DH0086</strain>
    </source>
</reference>
<gene>
    <name evidence="2" type="ORF">A4U43_C04F24350</name>
</gene>
<dbReference type="AlphaFoldDB" id="A0A5P1F819"/>
<evidence type="ECO:0000313" key="2">
    <source>
        <dbReference type="EMBL" id="ONK72879.1"/>
    </source>
</evidence>